<proteinExistence type="inferred from homology"/>
<name>A0A2K6U7C4_SAIBB</name>
<evidence type="ECO:0000256" key="3">
    <source>
        <dbReference type="ARBA" id="ARBA00022491"/>
    </source>
</evidence>
<evidence type="ECO:0000256" key="6">
    <source>
        <dbReference type="ARBA" id="ARBA00023125"/>
    </source>
</evidence>
<organism evidence="11 12">
    <name type="scientific">Saimiri boliviensis boliviensis</name>
    <name type="common">Bolivian squirrel monkey</name>
    <dbReference type="NCBI Taxonomy" id="39432"/>
    <lineage>
        <taxon>Eukaryota</taxon>
        <taxon>Metazoa</taxon>
        <taxon>Chordata</taxon>
        <taxon>Craniata</taxon>
        <taxon>Vertebrata</taxon>
        <taxon>Euteleostomi</taxon>
        <taxon>Mammalia</taxon>
        <taxon>Eutheria</taxon>
        <taxon>Euarchontoglires</taxon>
        <taxon>Primates</taxon>
        <taxon>Haplorrhini</taxon>
        <taxon>Platyrrhini</taxon>
        <taxon>Cebidae</taxon>
        <taxon>Saimiriinae</taxon>
        <taxon>Saimiri</taxon>
    </lineage>
</organism>
<dbReference type="GO" id="GO:0003723">
    <property type="term" value="F:RNA binding"/>
    <property type="evidence" value="ECO:0007669"/>
    <property type="project" value="InterPro"/>
</dbReference>
<dbReference type="InterPro" id="IPR036096">
    <property type="entry name" value="Ataxin_AXH_dom_sf"/>
</dbReference>
<dbReference type="Ensembl" id="ENSSBOT00000044690.1">
    <property type="protein sequence ID" value="ENSSBOP00000027812.1"/>
    <property type="gene ID" value="ENSSBOG00000030307.1"/>
</dbReference>
<evidence type="ECO:0000313" key="11">
    <source>
        <dbReference type="Ensembl" id="ENSSBOP00000027812.1"/>
    </source>
</evidence>
<reference evidence="11" key="1">
    <citation type="submission" date="2025-08" db="UniProtKB">
        <authorList>
            <consortium name="Ensembl"/>
        </authorList>
    </citation>
    <scope>IDENTIFICATION</scope>
</reference>
<dbReference type="PANTHER" id="PTHR13392:SF5">
    <property type="entry name" value="ATAXIN-1"/>
    <property type="match status" value="1"/>
</dbReference>
<keyword evidence="3" id="KW-0678">Repressor</keyword>
<sequence length="679" mass="72406">MKSKQEQSNQCLPPKKREIPATSRSSKDKAPALPSNNHRVEGAAWLPGNLGGRGHGGGRQEPARTSAELGLHQGIGSHKALSTGLSVPVATTLPAAYATPQPGTHVSPVQYAHLPHTFQFIGSSQYRGTYARFILSQLIPPTTNPVTSAVALAAGATTPSQLSQLDAYSTLLANMGSLSQAPGHKAEQQPRQPPSTQQHLSRAPGLITPGSPPAQQSQYIHISSSLQSTGRIASPPAIPNHLHPHQKMIPNTLTLRHFVPREATKKAKSSRLQQAIQAKEALNCEMEKGRRYGALSSADLGLGKAGGRQVPHPYESRHVVVHPSPSDYSSRDPSGVRASVMVLPNISMPGADLEVQQATHCEASPSTLNDKSGLHLGKPGHRSYVLSPHTVIQTTHGASEPLPVGLPATAFYGGTQPPVIGYLRGRQQAIPYAGSLPQHLVTPGTQPLLIPVGSTDMEASGAAPAIVMSSPQFAAVPHMFVTTALPKSESFNPEALVTQAASPAMVQAQIHLPMVQPVASSMAAPATLPPCFMKGSIIQLANGELKKVEDIKTEDFIQSAEISNDLKIDSSTVERIEDSHSPGMVVIQFAVGEHRAQMMTSSYKITPSLFHVQNNWMCKGNTKSFSPKLAVSNGLIMSEQFCYLGKPRYGYDCSITLCLQLTDLSKNSETTGMTPLQTW</sequence>
<dbReference type="GO" id="GO:0003677">
    <property type="term" value="F:DNA binding"/>
    <property type="evidence" value="ECO:0007669"/>
    <property type="project" value="UniProtKB-KW"/>
</dbReference>
<evidence type="ECO:0000256" key="1">
    <source>
        <dbReference type="ARBA" id="ARBA00004123"/>
    </source>
</evidence>
<evidence type="ECO:0000256" key="9">
    <source>
        <dbReference type="SAM" id="MobiDB-lite"/>
    </source>
</evidence>
<dbReference type="PROSITE" id="PS51148">
    <property type="entry name" value="AXH"/>
    <property type="match status" value="1"/>
</dbReference>
<evidence type="ECO:0000256" key="7">
    <source>
        <dbReference type="ARBA" id="ARBA00023163"/>
    </source>
</evidence>
<keyword evidence="6" id="KW-0238">DNA-binding</keyword>
<dbReference type="GO" id="GO:0007399">
    <property type="term" value="P:nervous system development"/>
    <property type="evidence" value="ECO:0007669"/>
    <property type="project" value="TreeGrafter"/>
</dbReference>
<dbReference type="AlphaFoldDB" id="A0A2K6U7C4"/>
<protein>
    <recommendedName>
        <fullName evidence="10">AXH domain-containing protein</fullName>
    </recommendedName>
</protein>
<feature type="region of interest" description="Disordered" evidence="9">
    <location>
        <begin position="180"/>
        <end position="245"/>
    </location>
</feature>
<feature type="region of interest" description="Disordered" evidence="9">
    <location>
        <begin position="1"/>
        <end position="65"/>
    </location>
</feature>
<evidence type="ECO:0000259" key="10">
    <source>
        <dbReference type="PROSITE" id="PS51148"/>
    </source>
</evidence>
<dbReference type="GeneTree" id="ENSGT00390000005939"/>
<dbReference type="PANTHER" id="PTHR13392">
    <property type="entry name" value="ATAXIN 1"/>
    <property type="match status" value="1"/>
</dbReference>
<keyword evidence="4" id="KW-0597">Phosphoprotein</keyword>
<feature type="compositionally biased region" description="Gly residues" evidence="9">
    <location>
        <begin position="49"/>
        <end position="59"/>
    </location>
</feature>
<evidence type="ECO:0000256" key="2">
    <source>
        <dbReference type="ARBA" id="ARBA00007348"/>
    </source>
</evidence>
<evidence type="ECO:0000256" key="5">
    <source>
        <dbReference type="ARBA" id="ARBA00023015"/>
    </source>
</evidence>
<dbReference type="SMART" id="SM00536">
    <property type="entry name" value="AXH"/>
    <property type="match status" value="1"/>
</dbReference>
<dbReference type="GO" id="GO:0000122">
    <property type="term" value="P:negative regulation of transcription by RNA polymerase II"/>
    <property type="evidence" value="ECO:0007669"/>
    <property type="project" value="TreeGrafter"/>
</dbReference>
<dbReference type="Proteomes" id="UP000233220">
    <property type="component" value="Unplaced"/>
</dbReference>
<comment type="similarity">
    <text evidence="2">Belongs to the ATXN1 family.</text>
</comment>
<keyword evidence="12" id="KW-1185">Reference proteome</keyword>
<evidence type="ECO:0000256" key="4">
    <source>
        <dbReference type="ARBA" id="ARBA00022553"/>
    </source>
</evidence>
<dbReference type="InterPro" id="IPR020997">
    <property type="entry name" value="Ataxin-1_N"/>
</dbReference>
<dbReference type="InterPro" id="IPR043404">
    <property type="entry name" value="ATAXIN1-like"/>
</dbReference>
<dbReference type="GO" id="GO:0005634">
    <property type="term" value="C:nucleus"/>
    <property type="evidence" value="ECO:0007669"/>
    <property type="project" value="UniProtKB-SubCell"/>
</dbReference>
<feature type="compositionally biased region" description="Polar residues" evidence="9">
    <location>
        <begin position="213"/>
        <end position="231"/>
    </location>
</feature>
<evidence type="ECO:0000313" key="12">
    <source>
        <dbReference type="Proteomes" id="UP000233220"/>
    </source>
</evidence>
<dbReference type="SUPFAM" id="SSF102031">
    <property type="entry name" value="AXH domain"/>
    <property type="match status" value="1"/>
</dbReference>
<dbReference type="Pfam" id="PF12547">
    <property type="entry name" value="ATXN-1_C"/>
    <property type="match status" value="1"/>
</dbReference>
<dbReference type="Pfam" id="PF08517">
    <property type="entry name" value="AXH"/>
    <property type="match status" value="1"/>
</dbReference>
<feature type="compositionally biased region" description="Basic and acidic residues" evidence="9">
    <location>
        <begin position="15"/>
        <end position="30"/>
    </location>
</feature>
<dbReference type="OMA" id="YSTHERT"/>
<keyword evidence="8" id="KW-0539">Nucleus</keyword>
<feature type="domain" description="AXH" evidence="10">
    <location>
        <begin position="520"/>
        <end position="653"/>
    </location>
</feature>
<accession>A0A2K6U7C4</accession>
<keyword evidence="7" id="KW-0804">Transcription</keyword>
<feature type="compositionally biased region" description="Polar residues" evidence="9">
    <location>
        <begin position="1"/>
        <end position="11"/>
    </location>
</feature>
<dbReference type="InterPro" id="IPR003652">
    <property type="entry name" value="Ataxin_AXH_dom"/>
</dbReference>
<comment type="subcellular location">
    <subcellularLocation>
        <location evidence="1">Nucleus</location>
    </subcellularLocation>
</comment>
<evidence type="ECO:0000256" key="8">
    <source>
        <dbReference type="ARBA" id="ARBA00023242"/>
    </source>
</evidence>
<keyword evidence="5" id="KW-0805">Transcription regulation</keyword>
<dbReference type="STRING" id="39432.ENSSBOP00000027812"/>
<reference evidence="11" key="2">
    <citation type="submission" date="2025-09" db="UniProtKB">
        <authorList>
            <consortium name="Ensembl"/>
        </authorList>
    </citation>
    <scope>IDENTIFICATION</scope>
</reference>